<evidence type="ECO:0000256" key="6">
    <source>
        <dbReference type="ARBA" id="ARBA00023136"/>
    </source>
</evidence>
<comment type="similarity">
    <text evidence="2">Belongs to the concentrative nucleoside transporter (CNT) (TC 2.A.41) family.</text>
</comment>
<keyword evidence="3" id="KW-1003">Cell membrane</keyword>
<dbReference type="InterPro" id="IPR011657">
    <property type="entry name" value="CNT_C_dom"/>
</dbReference>
<sequence>MVEGLGRIGFGLFGLLVLIGITWLFSNNKRAVDWKLVATGITLQIGFAALVLLVPGGRDVFDWLGRGFVKILSFVNEGSGFIFGDLMDTSRYGFIFAFQVLPTIIFFSALMGVMYHLGVMQAVVKVMAWAITKVMRVSGAETTSVCASVFIGQTEAPLTVRPYIPKMTESELITMMIGGMAHIAGGVLAAYVGMLGGGDTAAQAFYAKHLLAASIMAAPATLVIAKLLVPETGNPLTRGTVKMEVEKTSSNIIDAAAAGAGDGLRLALNIGAMLLAFIALIALLNAPLTWLGEVTGLAQALGKPTNLATLFGYVLAPLAWVIGTPWADATTVGSLIGQKVVINEFVAYLQLSEILKGNVEGVMLSDEGRLIATYALCGFANFSSIAIQIGGIGGLAPERRQDLARFGLRAVLGGTIATLMTATIAGVLTHFG</sequence>
<evidence type="ECO:0000313" key="11">
    <source>
        <dbReference type="EMBL" id="MCL7715641.1"/>
    </source>
</evidence>
<keyword evidence="5 7" id="KW-1133">Transmembrane helix</keyword>
<dbReference type="InterPro" id="IPR002668">
    <property type="entry name" value="CNT_N_dom"/>
</dbReference>
<dbReference type="Proteomes" id="UP001431235">
    <property type="component" value="Unassembled WGS sequence"/>
</dbReference>
<dbReference type="Pfam" id="PF07670">
    <property type="entry name" value="Gate"/>
    <property type="match status" value="1"/>
</dbReference>
<keyword evidence="4 7" id="KW-0812">Transmembrane</keyword>
<feature type="domain" description="Nucleoside transporter/FeoB GTPase Gate" evidence="10">
    <location>
        <begin position="97"/>
        <end position="196"/>
    </location>
</feature>
<feature type="transmembrane region" description="Helical" evidence="7">
    <location>
        <begin position="307"/>
        <end position="327"/>
    </location>
</feature>
<accession>A0ABT0SKK1</accession>
<evidence type="ECO:0000259" key="9">
    <source>
        <dbReference type="Pfam" id="PF07662"/>
    </source>
</evidence>
<dbReference type="Pfam" id="PF07662">
    <property type="entry name" value="Nucleos_tra2_C"/>
    <property type="match status" value="1"/>
</dbReference>
<feature type="transmembrane region" description="Helical" evidence="7">
    <location>
        <begin position="408"/>
        <end position="431"/>
    </location>
</feature>
<evidence type="ECO:0000256" key="4">
    <source>
        <dbReference type="ARBA" id="ARBA00022692"/>
    </source>
</evidence>
<dbReference type="EMBL" id="JAIKTS010000005">
    <property type="protein sequence ID" value="MCL7715641.1"/>
    <property type="molecule type" value="Genomic_DNA"/>
</dbReference>
<comment type="caution">
    <text evidence="11">The sequence shown here is derived from an EMBL/GenBank/DDBJ whole genome shotgun (WGS) entry which is preliminary data.</text>
</comment>
<evidence type="ECO:0000256" key="7">
    <source>
        <dbReference type="SAM" id="Phobius"/>
    </source>
</evidence>
<dbReference type="PANTHER" id="PTHR10590:SF4">
    <property type="entry name" value="SOLUTE CARRIER FAMILY 28 MEMBER 3"/>
    <property type="match status" value="1"/>
</dbReference>
<dbReference type="RefSeq" id="WP_250065118.1">
    <property type="nucleotide sequence ID" value="NZ_JAIKTS010000005.1"/>
</dbReference>
<keyword evidence="12" id="KW-1185">Reference proteome</keyword>
<gene>
    <name evidence="11" type="ORF">K5L01_13425</name>
</gene>
<dbReference type="PANTHER" id="PTHR10590">
    <property type="entry name" value="SODIUM/NUCLEOSIDE COTRANSPORTER"/>
    <property type="match status" value="1"/>
</dbReference>
<keyword evidence="6 7" id="KW-0472">Membrane</keyword>
<proteinExistence type="inferred from homology"/>
<dbReference type="InterPro" id="IPR008276">
    <property type="entry name" value="C_nuclsd_transpt"/>
</dbReference>
<feature type="transmembrane region" description="Helical" evidence="7">
    <location>
        <begin position="6"/>
        <end position="25"/>
    </location>
</feature>
<evidence type="ECO:0000256" key="5">
    <source>
        <dbReference type="ARBA" id="ARBA00022989"/>
    </source>
</evidence>
<feature type="domain" description="Concentrative nucleoside transporter N-terminal" evidence="8">
    <location>
        <begin position="13"/>
        <end position="86"/>
    </location>
</feature>
<evidence type="ECO:0000256" key="3">
    <source>
        <dbReference type="ARBA" id="ARBA00022475"/>
    </source>
</evidence>
<feature type="transmembrane region" description="Helical" evidence="7">
    <location>
        <begin position="95"/>
        <end position="117"/>
    </location>
</feature>
<dbReference type="Pfam" id="PF01773">
    <property type="entry name" value="Nucleos_tra2_N"/>
    <property type="match status" value="1"/>
</dbReference>
<dbReference type="InterPro" id="IPR011642">
    <property type="entry name" value="Gate_dom"/>
</dbReference>
<feature type="transmembrane region" description="Helical" evidence="7">
    <location>
        <begin position="172"/>
        <end position="198"/>
    </location>
</feature>
<organism evidence="11 12">
    <name type="scientific">Stenotrophomonas mori</name>
    <dbReference type="NCBI Taxonomy" id="2871096"/>
    <lineage>
        <taxon>Bacteria</taxon>
        <taxon>Pseudomonadati</taxon>
        <taxon>Pseudomonadota</taxon>
        <taxon>Gammaproteobacteria</taxon>
        <taxon>Lysobacterales</taxon>
        <taxon>Lysobacteraceae</taxon>
        <taxon>Stenotrophomonas</taxon>
    </lineage>
</organism>
<feature type="transmembrane region" description="Helical" evidence="7">
    <location>
        <begin position="37"/>
        <end position="57"/>
    </location>
</feature>
<reference evidence="11 12" key="1">
    <citation type="submission" date="2021-08" db="EMBL/GenBank/DDBJ databases">
        <title>Novel members of of the genus Stenotrophomonas from differernt environment.</title>
        <authorList>
            <person name="Deng Y."/>
        </authorList>
    </citation>
    <scope>NUCLEOTIDE SEQUENCE [LARGE SCALE GENOMIC DNA]</scope>
    <source>
        <strain evidence="11 12">CPCC 101365</strain>
    </source>
</reference>
<name>A0ABT0SKK1_9GAMM</name>
<evidence type="ECO:0000259" key="10">
    <source>
        <dbReference type="Pfam" id="PF07670"/>
    </source>
</evidence>
<feature type="transmembrane region" description="Helical" evidence="7">
    <location>
        <begin position="266"/>
        <end position="286"/>
    </location>
</feature>
<comment type="subcellular location">
    <subcellularLocation>
        <location evidence="1">Cell membrane</location>
        <topology evidence="1">Multi-pass membrane protein</topology>
    </subcellularLocation>
</comment>
<feature type="domain" description="Concentrative nucleoside transporter C-terminal" evidence="9">
    <location>
        <begin position="209"/>
        <end position="426"/>
    </location>
</feature>
<evidence type="ECO:0000313" key="12">
    <source>
        <dbReference type="Proteomes" id="UP001431235"/>
    </source>
</evidence>
<evidence type="ECO:0000259" key="8">
    <source>
        <dbReference type="Pfam" id="PF01773"/>
    </source>
</evidence>
<feature type="transmembrane region" description="Helical" evidence="7">
    <location>
        <begin position="371"/>
        <end position="396"/>
    </location>
</feature>
<evidence type="ECO:0000256" key="2">
    <source>
        <dbReference type="ARBA" id="ARBA00009033"/>
    </source>
</evidence>
<protein>
    <submittedName>
        <fullName evidence="11">NupC/NupG family nucleoside CNT transporter</fullName>
    </submittedName>
</protein>
<evidence type="ECO:0000256" key="1">
    <source>
        <dbReference type="ARBA" id="ARBA00004651"/>
    </source>
</evidence>